<feature type="coiled-coil region" evidence="1">
    <location>
        <begin position="127"/>
        <end position="154"/>
    </location>
</feature>
<dbReference type="InterPro" id="IPR008327">
    <property type="entry name" value="Sig_transdc_resp-reg_antiterm"/>
</dbReference>
<dbReference type="Proteomes" id="UP000054893">
    <property type="component" value="Unassembled WGS sequence"/>
</dbReference>
<dbReference type="InterPro" id="IPR005561">
    <property type="entry name" value="ANTAR"/>
</dbReference>
<dbReference type="EMBL" id="FCOC02000006">
    <property type="protein sequence ID" value="SAL29824.1"/>
    <property type="molecule type" value="Genomic_DNA"/>
</dbReference>
<name>A0A158GCI1_CABSO</name>
<reference evidence="3 4" key="1">
    <citation type="submission" date="2016-01" db="EMBL/GenBank/DDBJ databases">
        <authorList>
            <person name="Oliw E.H."/>
        </authorList>
    </citation>
    <scope>NUCLEOTIDE SEQUENCE [LARGE SCALE GENOMIC DNA]</scope>
    <source>
        <strain evidence="3">LMG 22029</strain>
    </source>
</reference>
<evidence type="ECO:0000256" key="1">
    <source>
        <dbReference type="SAM" id="Coils"/>
    </source>
</evidence>
<dbReference type="SMART" id="SM01012">
    <property type="entry name" value="ANTAR"/>
    <property type="match status" value="1"/>
</dbReference>
<evidence type="ECO:0000259" key="2">
    <source>
        <dbReference type="PROSITE" id="PS50921"/>
    </source>
</evidence>
<dbReference type="Pfam" id="PF03861">
    <property type="entry name" value="ANTAR"/>
    <property type="match status" value="1"/>
</dbReference>
<feature type="domain" description="ANTAR" evidence="2">
    <location>
        <begin position="134"/>
        <end position="195"/>
    </location>
</feature>
<dbReference type="PROSITE" id="PS50921">
    <property type="entry name" value="ANTAR"/>
    <property type="match status" value="1"/>
</dbReference>
<sequence>MTPQRESRQRSLTGSVLNRGLSVVVFHPDDNDGATLTNHLKRMGFQVAAFWPPLEVLPDKVDLVFRALIPEEQAPRDAWLGPDGPPLISIISYENPTFIDQALKMGSNAIITTPIRASGLLATVVFAMQNARQNRQMTERIASLEQKVSGARHLNEAKSILMAMHQISEAEAYEILRGQAMAKRVSVDDMCHSIIQAGELLKVKRALPKPCPDDTHSQPDL</sequence>
<proteinExistence type="predicted"/>
<accession>A0A158GCI1</accession>
<dbReference type="PIRSF" id="PIRSF036382">
    <property type="entry name" value="RR_antiterm"/>
    <property type="match status" value="1"/>
</dbReference>
<protein>
    <submittedName>
        <fullName evidence="3">Response regulator receiver</fullName>
    </submittedName>
</protein>
<gene>
    <name evidence="3" type="ORF">AWB64_02576</name>
</gene>
<dbReference type="InterPro" id="IPR011006">
    <property type="entry name" value="CheY-like_superfamily"/>
</dbReference>
<organism evidence="3 4">
    <name type="scientific">Caballeronia sordidicola</name>
    <name type="common">Burkholderia sordidicola</name>
    <dbReference type="NCBI Taxonomy" id="196367"/>
    <lineage>
        <taxon>Bacteria</taxon>
        <taxon>Pseudomonadati</taxon>
        <taxon>Pseudomonadota</taxon>
        <taxon>Betaproteobacteria</taxon>
        <taxon>Burkholderiales</taxon>
        <taxon>Burkholderiaceae</taxon>
        <taxon>Caballeronia</taxon>
    </lineage>
</organism>
<dbReference type="SUPFAM" id="SSF52172">
    <property type="entry name" value="CheY-like"/>
    <property type="match status" value="1"/>
</dbReference>
<keyword evidence="1" id="KW-0175">Coiled coil</keyword>
<evidence type="ECO:0000313" key="3">
    <source>
        <dbReference type="EMBL" id="SAL29824.1"/>
    </source>
</evidence>
<dbReference type="AlphaFoldDB" id="A0A158GCI1"/>
<dbReference type="Pfam" id="PF21332">
    <property type="entry name" value="AmiR_N"/>
    <property type="match status" value="1"/>
</dbReference>
<evidence type="ECO:0000313" key="4">
    <source>
        <dbReference type="Proteomes" id="UP000054893"/>
    </source>
</evidence>
<dbReference type="GO" id="GO:0003723">
    <property type="term" value="F:RNA binding"/>
    <property type="evidence" value="ECO:0007669"/>
    <property type="project" value="InterPro"/>
</dbReference>
<dbReference type="InterPro" id="IPR036388">
    <property type="entry name" value="WH-like_DNA-bd_sf"/>
</dbReference>
<dbReference type="Gene3D" id="3.40.50.2300">
    <property type="match status" value="1"/>
</dbReference>
<dbReference type="RefSeq" id="WP_060819379.1">
    <property type="nucleotide sequence ID" value="NZ_FCOC02000006.1"/>
</dbReference>
<dbReference type="OrthoDB" id="8720242at2"/>
<dbReference type="InterPro" id="IPR049021">
    <property type="entry name" value="AmiR_N"/>
</dbReference>
<dbReference type="Gene3D" id="1.10.10.10">
    <property type="entry name" value="Winged helix-like DNA-binding domain superfamily/Winged helix DNA-binding domain"/>
    <property type="match status" value="1"/>
</dbReference>